<dbReference type="SUPFAM" id="SSF52317">
    <property type="entry name" value="Class I glutamine amidotransferase-like"/>
    <property type="match status" value="1"/>
</dbReference>
<feature type="domain" description="ThuA-like" evidence="2">
    <location>
        <begin position="83"/>
        <end position="293"/>
    </location>
</feature>
<feature type="compositionally biased region" description="Basic and acidic residues" evidence="1">
    <location>
        <begin position="34"/>
        <end position="43"/>
    </location>
</feature>
<dbReference type="Pfam" id="PF06283">
    <property type="entry name" value="ThuA"/>
    <property type="match status" value="1"/>
</dbReference>
<evidence type="ECO:0000256" key="1">
    <source>
        <dbReference type="SAM" id="MobiDB-lite"/>
    </source>
</evidence>
<dbReference type="Proteomes" id="UP000675747">
    <property type="component" value="Unassembled WGS sequence"/>
</dbReference>
<dbReference type="InterPro" id="IPR029010">
    <property type="entry name" value="ThuA-like"/>
</dbReference>
<dbReference type="PANTHER" id="PTHR40469">
    <property type="entry name" value="SECRETED GLYCOSYL HYDROLASE"/>
    <property type="match status" value="1"/>
</dbReference>
<reference evidence="4 5" key="1">
    <citation type="journal article" date="2021" name="Microbiol. Resour. Announc.">
        <title>Draft Genome Sequence of Coralloluteibacterium stylophorae LMG 29479T.</title>
        <authorList>
            <person name="Karlyshev A.V."/>
            <person name="Kudryashova E.B."/>
            <person name="Ariskina E.V."/>
            <person name="Conroy A.P."/>
            <person name="Abidueva E.Y."/>
        </authorList>
    </citation>
    <scope>NUCLEOTIDE SEQUENCE [LARGE SCALE GENOMIC DNA]</scope>
    <source>
        <strain evidence="4 5">LMG 29479</strain>
    </source>
</reference>
<protein>
    <submittedName>
        <fullName evidence="3">ThuA domain-containing protein</fullName>
    </submittedName>
</protein>
<sequence>MTTRTAGPTSPRSAATSGTTPGACTRSASATGSDRTHCRTPDAARVRRRGAARLALLFAVLTGASPAGADPVRPANAAAAPARVLVFTRTTGWRHDSIPVAVATLRELAQDQGLEVVHSEDPASFTSRNLAGFRAVLFASTTGDVLDEGQQAAMEAFVRDGGGFMGVHAAADTEYDWPWYGELVGARFAGHPPGLQTSRVRVAERHAIDADRGGWQVTDEFYNFRDDPRPQVEVLATLTGSDFVGGTMGDDHPIAWCRGFDGGRSWYTGLGHDVRVWSDPVFRRHLARGLRYATGAADAC</sequence>
<feature type="region of interest" description="Disordered" evidence="1">
    <location>
        <begin position="1"/>
        <end position="43"/>
    </location>
</feature>
<name>A0A8J7VXQ6_9GAMM</name>
<feature type="compositionally biased region" description="Polar residues" evidence="1">
    <location>
        <begin position="1"/>
        <end position="33"/>
    </location>
</feature>
<gene>
    <name evidence="4" type="ORF">KB893_015305</name>
    <name evidence="3" type="ORF">KB893_14590</name>
</gene>
<dbReference type="EMBL" id="JAGQFT010000169">
    <property type="protein sequence ID" value="MBR0563729.1"/>
    <property type="molecule type" value="Genomic_DNA"/>
</dbReference>
<dbReference type="PANTHER" id="PTHR40469:SF2">
    <property type="entry name" value="GALACTOSE-BINDING DOMAIN-LIKE SUPERFAMILY PROTEIN"/>
    <property type="match status" value="1"/>
</dbReference>
<proteinExistence type="predicted"/>
<dbReference type="EMBL" id="JAGQFT020000011">
    <property type="protein sequence ID" value="MBS7458505.1"/>
    <property type="molecule type" value="Genomic_DNA"/>
</dbReference>
<keyword evidence="5" id="KW-1185">Reference proteome</keyword>
<dbReference type="InterPro" id="IPR029062">
    <property type="entry name" value="Class_I_gatase-like"/>
</dbReference>
<evidence type="ECO:0000313" key="3">
    <source>
        <dbReference type="EMBL" id="MBR0563729.1"/>
    </source>
</evidence>
<evidence type="ECO:0000313" key="4">
    <source>
        <dbReference type="EMBL" id="MBS7458505.1"/>
    </source>
</evidence>
<accession>A0A8J7VXQ6</accession>
<organism evidence="3">
    <name type="scientific">Coralloluteibacterium stylophorae</name>
    <dbReference type="NCBI Taxonomy" id="1776034"/>
    <lineage>
        <taxon>Bacteria</taxon>
        <taxon>Pseudomonadati</taxon>
        <taxon>Pseudomonadota</taxon>
        <taxon>Gammaproteobacteria</taxon>
        <taxon>Lysobacterales</taxon>
        <taxon>Lysobacteraceae</taxon>
        <taxon>Coralloluteibacterium</taxon>
    </lineage>
</organism>
<reference evidence="3" key="2">
    <citation type="submission" date="2021-04" db="EMBL/GenBank/DDBJ databases">
        <authorList>
            <person name="Karlyshev A.V."/>
        </authorList>
    </citation>
    <scope>NUCLEOTIDE SEQUENCE</scope>
    <source>
        <strain evidence="3">LMG 29479</strain>
    </source>
</reference>
<evidence type="ECO:0000313" key="5">
    <source>
        <dbReference type="Proteomes" id="UP000675747"/>
    </source>
</evidence>
<comment type="caution">
    <text evidence="3">The sequence shown here is derived from an EMBL/GenBank/DDBJ whole genome shotgun (WGS) entry which is preliminary data.</text>
</comment>
<dbReference type="Gene3D" id="3.40.50.880">
    <property type="match status" value="1"/>
</dbReference>
<evidence type="ECO:0000259" key="2">
    <source>
        <dbReference type="Pfam" id="PF06283"/>
    </source>
</evidence>
<dbReference type="AlphaFoldDB" id="A0A8J7VXQ6"/>